<gene>
    <name evidence="10" type="ORF">GCM10009839_86930</name>
</gene>
<dbReference type="PANTHER" id="PTHR34296">
    <property type="entry name" value="TRANSCRIPTIONAL ACTIVATOR PROTEIN MED"/>
    <property type="match status" value="1"/>
</dbReference>
<evidence type="ECO:0000256" key="8">
    <source>
        <dbReference type="SAM" id="SignalP"/>
    </source>
</evidence>
<dbReference type="PROSITE" id="PS51257">
    <property type="entry name" value="PROKAR_LIPOPROTEIN"/>
    <property type="match status" value="1"/>
</dbReference>
<feature type="region of interest" description="Disordered" evidence="7">
    <location>
        <begin position="27"/>
        <end position="56"/>
    </location>
</feature>
<dbReference type="SUPFAM" id="SSF53822">
    <property type="entry name" value="Periplasmic binding protein-like I"/>
    <property type="match status" value="1"/>
</dbReference>
<protein>
    <submittedName>
        <fullName evidence="10">BMP family ABC transporter substrate-binding protein</fullName>
    </submittedName>
</protein>
<evidence type="ECO:0000256" key="7">
    <source>
        <dbReference type="SAM" id="MobiDB-lite"/>
    </source>
</evidence>
<evidence type="ECO:0000313" key="10">
    <source>
        <dbReference type="EMBL" id="GAA2062393.1"/>
    </source>
</evidence>
<feature type="signal peptide" evidence="8">
    <location>
        <begin position="1"/>
        <end position="30"/>
    </location>
</feature>
<evidence type="ECO:0000256" key="2">
    <source>
        <dbReference type="ARBA" id="ARBA00008610"/>
    </source>
</evidence>
<keyword evidence="6" id="KW-0449">Lipoprotein</keyword>
<dbReference type="Pfam" id="PF02608">
    <property type="entry name" value="Bmp"/>
    <property type="match status" value="1"/>
</dbReference>
<organism evidence="10 11">
    <name type="scientific">Catenulispora yoronensis</name>
    <dbReference type="NCBI Taxonomy" id="450799"/>
    <lineage>
        <taxon>Bacteria</taxon>
        <taxon>Bacillati</taxon>
        <taxon>Actinomycetota</taxon>
        <taxon>Actinomycetes</taxon>
        <taxon>Catenulisporales</taxon>
        <taxon>Catenulisporaceae</taxon>
        <taxon>Catenulispora</taxon>
    </lineage>
</organism>
<dbReference type="InterPro" id="IPR003760">
    <property type="entry name" value="PnrA-like"/>
</dbReference>
<dbReference type="RefSeq" id="WP_344671617.1">
    <property type="nucleotide sequence ID" value="NZ_BAAAQN010000087.1"/>
</dbReference>
<evidence type="ECO:0000256" key="4">
    <source>
        <dbReference type="ARBA" id="ARBA00022729"/>
    </source>
</evidence>
<reference evidence="11" key="1">
    <citation type="journal article" date="2019" name="Int. J. Syst. Evol. Microbiol.">
        <title>The Global Catalogue of Microorganisms (GCM) 10K type strain sequencing project: providing services to taxonomists for standard genome sequencing and annotation.</title>
        <authorList>
            <consortium name="The Broad Institute Genomics Platform"/>
            <consortium name="The Broad Institute Genome Sequencing Center for Infectious Disease"/>
            <person name="Wu L."/>
            <person name="Ma J."/>
        </authorList>
    </citation>
    <scope>NUCLEOTIDE SEQUENCE [LARGE SCALE GENOMIC DNA]</scope>
    <source>
        <strain evidence="11">JCM 16014</strain>
    </source>
</reference>
<name>A0ABP5H2D1_9ACTN</name>
<sequence>MRTTNMTRIASAAVVVALAAAGCGSKSTPAASGSSSSTGAASTSSSSAGASSSSSSSGAATANFNACMVTDTGGIDDRSFNASAWAGMQAAEKDGKAKVQYLQSTSENDYVPNITALEAKSCNLIVTVGGLMADATNAQAEAKTSQNFAIVDHGANSDKTNQPEPNVHGLQFNTAQGAFLAGYLAAGSSKSGVVATWGGLNIPPVTIYMDGFWEGVQYYNKAKGKSVKVLGWDETNPAGGSFSKSFTDTNQGKSLSDGFINQGADIIFPVAGGAGRGATASAKGGKAKVIWVDTDGCVSDADDCSVFLASVTKGIDTAVKKVVEDSAAGNFKGGTQDILDLSNGGTDLVYGKQLGSAVPSDLQSEIAALKGQITSGAIKINSPSQPK</sequence>
<keyword evidence="3" id="KW-1003">Cell membrane</keyword>
<evidence type="ECO:0000256" key="6">
    <source>
        <dbReference type="ARBA" id="ARBA00023288"/>
    </source>
</evidence>
<comment type="subcellular location">
    <subcellularLocation>
        <location evidence="1">Cell membrane</location>
        <topology evidence="1">Lipid-anchor</topology>
    </subcellularLocation>
</comment>
<evidence type="ECO:0000259" key="9">
    <source>
        <dbReference type="Pfam" id="PF02608"/>
    </source>
</evidence>
<accession>A0ABP5H2D1</accession>
<comment type="similarity">
    <text evidence="2">Belongs to the BMP lipoprotein family.</text>
</comment>
<evidence type="ECO:0000256" key="5">
    <source>
        <dbReference type="ARBA" id="ARBA00023136"/>
    </source>
</evidence>
<dbReference type="CDD" id="cd06354">
    <property type="entry name" value="PBP1_PrnA-like"/>
    <property type="match status" value="1"/>
</dbReference>
<evidence type="ECO:0000313" key="11">
    <source>
        <dbReference type="Proteomes" id="UP001500751"/>
    </source>
</evidence>
<dbReference type="InterPro" id="IPR028082">
    <property type="entry name" value="Peripla_BP_I"/>
</dbReference>
<comment type="caution">
    <text evidence="10">The sequence shown here is derived from an EMBL/GenBank/DDBJ whole genome shotgun (WGS) entry which is preliminary data.</text>
</comment>
<keyword evidence="4 8" id="KW-0732">Signal</keyword>
<dbReference type="EMBL" id="BAAAQN010000087">
    <property type="protein sequence ID" value="GAA2062393.1"/>
    <property type="molecule type" value="Genomic_DNA"/>
</dbReference>
<dbReference type="PANTHER" id="PTHR34296:SF2">
    <property type="entry name" value="ABC TRANSPORTER GUANOSINE-BINDING PROTEIN NUPN"/>
    <property type="match status" value="1"/>
</dbReference>
<evidence type="ECO:0000256" key="3">
    <source>
        <dbReference type="ARBA" id="ARBA00022475"/>
    </source>
</evidence>
<dbReference type="PRINTS" id="PR01733">
    <property type="entry name" value="LIPPROTEIN48"/>
</dbReference>
<feature type="chain" id="PRO_5046493740" evidence="8">
    <location>
        <begin position="31"/>
        <end position="387"/>
    </location>
</feature>
<dbReference type="Gene3D" id="3.40.50.2300">
    <property type="match status" value="2"/>
</dbReference>
<keyword evidence="11" id="KW-1185">Reference proteome</keyword>
<dbReference type="InterPro" id="IPR050957">
    <property type="entry name" value="BMP_lipoprotein"/>
</dbReference>
<dbReference type="InterPro" id="IPR008107">
    <property type="entry name" value="Mycoplasma_p48"/>
</dbReference>
<dbReference type="Proteomes" id="UP001500751">
    <property type="component" value="Unassembled WGS sequence"/>
</dbReference>
<feature type="domain" description="ABC transporter substrate-binding protein PnrA-like" evidence="9">
    <location>
        <begin position="67"/>
        <end position="381"/>
    </location>
</feature>
<keyword evidence="5" id="KW-0472">Membrane</keyword>
<evidence type="ECO:0000256" key="1">
    <source>
        <dbReference type="ARBA" id="ARBA00004193"/>
    </source>
</evidence>
<proteinExistence type="inferred from homology"/>